<dbReference type="Proteomes" id="UP000292039">
    <property type="component" value="Unassembled WGS sequence"/>
</dbReference>
<accession>A0A4Q7MMJ8</accession>
<keyword evidence="1" id="KW-0805">Transcription regulation</keyword>
<dbReference type="Gene3D" id="1.10.10.60">
    <property type="entry name" value="Homeodomain-like"/>
    <property type="match status" value="1"/>
</dbReference>
<dbReference type="SUPFAM" id="SSF46689">
    <property type="entry name" value="Homeodomain-like"/>
    <property type="match status" value="1"/>
</dbReference>
<name>A0A4Q7MMJ8_9BURK</name>
<sequence length="315" mass="35361">MKEQSVSDQTVEVEAKPNTSGWKSLEGSGAGGSYKVKRLDCDLGFSVVRSFTSVNDISSEFCDYEGHERLLVIAFGLSGKSEFLDKTGERLSFGVGQTTISIFREGQGRRIYAPGDPIDQLRLIVTESALTQYVGEERANKIFGSALGSSESFRKISMCNSCHSSHLHCIKSRNIEQEDGLTQRIHALSLLSEQLQGLHSTTQCPERLCARDLGTLDHIERFIDLNLDKPINNTFLCMRFGISEYKLKECFKQAHDTSPGRYLLTKRMHRAHELLLAGHRVSETAYKVGYQHPNNLTAAFVRFWGVSPKIIYESR</sequence>
<dbReference type="PROSITE" id="PS00041">
    <property type="entry name" value="HTH_ARAC_FAMILY_1"/>
    <property type="match status" value="1"/>
</dbReference>
<evidence type="ECO:0000313" key="6">
    <source>
        <dbReference type="EMBL" id="RZS69566.1"/>
    </source>
</evidence>
<organism evidence="6 7">
    <name type="scientific">Kerstersia gyiorum</name>
    <dbReference type="NCBI Taxonomy" id="206506"/>
    <lineage>
        <taxon>Bacteria</taxon>
        <taxon>Pseudomonadati</taxon>
        <taxon>Pseudomonadota</taxon>
        <taxon>Betaproteobacteria</taxon>
        <taxon>Burkholderiales</taxon>
        <taxon>Alcaligenaceae</taxon>
        <taxon>Kerstersia</taxon>
    </lineage>
</organism>
<comment type="caution">
    <text evidence="6">The sequence shown here is derived from an EMBL/GenBank/DDBJ whole genome shotgun (WGS) entry which is preliminary data.</text>
</comment>
<gene>
    <name evidence="6" type="ORF">EV679_2168</name>
</gene>
<proteinExistence type="predicted"/>
<dbReference type="InterPro" id="IPR009057">
    <property type="entry name" value="Homeodomain-like_sf"/>
</dbReference>
<dbReference type="PANTHER" id="PTHR47893">
    <property type="entry name" value="REGULATORY PROTEIN PCHR"/>
    <property type="match status" value="1"/>
</dbReference>
<protein>
    <submittedName>
        <fullName evidence="6">AraC-like DNA-binding protein</fullName>
    </submittedName>
</protein>
<dbReference type="InterPro" id="IPR053142">
    <property type="entry name" value="PchR_regulatory_protein"/>
</dbReference>
<evidence type="ECO:0000259" key="5">
    <source>
        <dbReference type="PROSITE" id="PS01124"/>
    </source>
</evidence>
<evidence type="ECO:0000256" key="1">
    <source>
        <dbReference type="ARBA" id="ARBA00023015"/>
    </source>
</evidence>
<keyword evidence="2 6" id="KW-0238">DNA-binding</keyword>
<dbReference type="Pfam" id="PF12833">
    <property type="entry name" value="HTH_18"/>
    <property type="match status" value="1"/>
</dbReference>
<reference evidence="6 7" key="1">
    <citation type="submission" date="2019-02" db="EMBL/GenBank/DDBJ databases">
        <title>Genomic Encyclopedia of Type Strains, Phase IV (KMG-IV): sequencing the most valuable type-strain genomes for metagenomic binning, comparative biology and taxonomic classification.</title>
        <authorList>
            <person name="Goeker M."/>
        </authorList>
    </citation>
    <scope>NUCLEOTIDE SEQUENCE [LARGE SCALE GENOMIC DNA]</scope>
    <source>
        <strain evidence="6 7">DSM 16618</strain>
    </source>
</reference>
<dbReference type="GO" id="GO:0043565">
    <property type="term" value="F:sequence-specific DNA binding"/>
    <property type="evidence" value="ECO:0007669"/>
    <property type="project" value="InterPro"/>
</dbReference>
<dbReference type="PANTHER" id="PTHR47893:SF1">
    <property type="entry name" value="REGULATORY PROTEIN PCHR"/>
    <property type="match status" value="1"/>
</dbReference>
<feature type="domain" description="HTH araC/xylS-type" evidence="5">
    <location>
        <begin position="217"/>
        <end position="314"/>
    </location>
</feature>
<feature type="compositionally biased region" description="Polar residues" evidence="4">
    <location>
        <begin position="1"/>
        <end position="10"/>
    </location>
</feature>
<evidence type="ECO:0000256" key="3">
    <source>
        <dbReference type="ARBA" id="ARBA00023163"/>
    </source>
</evidence>
<dbReference type="RefSeq" id="WP_130487193.1">
    <property type="nucleotide sequence ID" value="NZ_CBCSEB010000006.1"/>
</dbReference>
<dbReference type="InterPro" id="IPR018060">
    <property type="entry name" value="HTH_AraC"/>
</dbReference>
<dbReference type="AlphaFoldDB" id="A0A4Q7MMJ8"/>
<dbReference type="GO" id="GO:0003700">
    <property type="term" value="F:DNA-binding transcription factor activity"/>
    <property type="evidence" value="ECO:0007669"/>
    <property type="project" value="InterPro"/>
</dbReference>
<keyword evidence="3" id="KW-0804">Transcription</keyword>
<feature type="region of interest" description="Disordered" evidence="4">
    <location>
        <begin position="1"/>
        <end position="24"/>
    </location>
</feature>
<evidence type="ECO:0000256" key="2">
    <source>
        <dbReference type="ARBA" id="ARBA00023125"/>
    </source>
</evidence>
<dbReference type="SMART" id="SM00342">
    <property type="entry name" value="HTH_ARAC"/>
    <property type="match status" value="1"/>
</dbReference>
<dbReference type="PROSITE" id="PS01124">
    <property type="entry name" value="HTH_ARAC_FAMILY_2"/>
    <property type="match status" value="1"/>
</dbReference>
<evidence type="ECO:0000256" key="4">
    <source>
        <dbReference type="SAM" id="MobiDB-lite"/>
    </source>
</evidence>
<evidence type="ECO:0000313" key="7">
    <source>
        <dbReference type="Proteomes" id="UP000292039"/>
    </source>
</evidence>
<dbReference type="InterPro" id="IPR018062">
    <property type="entry name" value="HTH_AraC-typ_CS"/>
</dbReference>
<dbReference type="EMBL" id="SGWZ01000003">
    <property type="protein sequence ID" value="RZS69566.1"/>
    <property type="molecule type" value="Genomic_DNA"/>
</dbReference>